<feature type="chain" id="PRO_5025718830" description="Carboxypeptidase" evidence="7">
    <location>
        <begin position="19"/>
        <end position="482"/>
    </location>
</feature>
<keyword evidence="2 7" id="KW-0121">Carboxypeptidase</keyword>
<evidence type="ECO:0000256" key="6">
    <source>
        <dbReference type="ARBA" id="ARBA00023180"/>
    </source>
</evidence>
<feature type="signal peptide" evidence="7">
    <location>
        <begin position="1"/>
        <end position="18"/>
    </location>
</feature>
<accession>A0A6A4WSX4</accession>
<dbReference type="PANTHER" id="PTHR11802">
    <property type="entry name" value="SERINE PROTEASE FAMILY S10 SERINE CARBOXYPEPTIDASE"/>
    <property type="match status" value="1"/>
</dbReference>
<protein>
    <recommendedName>
        <fullName evidence="7">Carboxypeptidase</fullName>
        <ecNumber evidence="7">3.4.16.-</ecNumber>
    </recommendedName>
</protein>
<sequence>MLPLLLLAVLLSAVPTQALLRSPLNRRYPADVGRKLQPGAGEPGEPLFLTPLIEAGELEQAREQSRVIGLPGAGENVTSYSGYLTVNKEYNSNSFFWFFECKEAPQDAPLLLWLQGGPGASSLYGLFVENGPFGADLDLNLVPRELTWTNTHNVLYIDNPVGTGFSFTDDEAGFARNQEDVARDLYEALTQFFTLFDSYQSNDFYVTGESYAGKYVPSISYKIHQENPTANLKINLKGMAIGDGLVDPINQLDYGYFLYSIGLVDANQAQYFHDGADRTAELIQQGDYIAAFHSWDVILNGDKTPYPTYYYNVTGFVNYFNYLYPIDPNDISTNPYNDFLNLPATRASIHVGSTPFSDGSDVESFLLADMMNSSKPMVEGVLDGGYQVMIYSGQLDVIIAYTLTEQWLASAEWHGAEQYRTAERYIWREDGEIAGYARVADNLHEVMVRNSGHMLPSDQPEWGYALITKFTGTDGTGKGFKA</sequence>
<keyword evidence="3 7" id="KW-0645">Protease</keyword>
<dbReference type="InterPro" id="IPR001563">
    <property type="entry name" value="Peptidase_S10"/>
</dbReference>
<dbReference type="OrthoDB" id="443318at2759"/>
<dbReference type="EC" id="3.4.16.-" evidence="7"/>
<evidence type="ECO:0000313" key="8">
    <source>
        <dbReference type="EMBL" id="KAF0309875.1"/>
    </source>
</evidence>
<organism evidence="8 9">
    <name type="scientific">Amphibalanus amphitrite</name>
    <name type="common">Striped barnacle</name>
    <name type="synonym">Balanus amphitrite</name>
    <dbReference type="NCBI Taxonomy" id="1232801"/>
    <lineage>
        <taxon>Eukaryota</taxon>
        <taxon>Metazoa</taxon>
        <taxon>Ecdysozoa</taxon>
        <taxon>Arthropoda</taxon>
        <taxon>Crustacea</taxon>
        <taxon>Multicrustacea</taxon>
        <taxon>Cirripedia</taxon>
        <taxon>Thoracica</taxon>
        <taxon>Thoracicalcarea</taxon>
        <taxon>Balanomorpha</taxon>
        <taxon>Balanoidea</taxon>
        <taxon>Balanidae</taxon>
        <taxon>Amphibalaninae</taxon>
        <taxon>Amphibalanus</taxon>
    </lineage>
</organism>
<dbReference type="GO" id="GO:0006508">
    <property type="term" value="P:proteolysis"/>
    <property type="evidence" value="ECO:0007669"/>
    <property type="project" value="UniProtKB-KW"/>
</dbReference>
<evidence type="ECO:0000256" key="7">
    <source>
        <dbReference type="RuleBase" id="RU361156"/>
    </source>
</evidence>
<dbReference type="Pfam" id="PF00450">
    <property type="entry name" value="Peptidase_S10"/>
    <property type="match status" value="1"/>
</dbReference>
<dbReference type="PANTHER" id="PTHR11802:SF472">
    <property type="entry name" value="SERINE CARBOXYPEPTIDASE CPVL-RELATED"/>
    <property type="match status" value="1"/>
</dbReference>
<keyword evidence="6" id="KW-0325">Glycoprotein</keyword>
<proteinExistence type="inferred from homology"/>
<keyword evidence="4 7" id="KW-0732">Signal</keyword>
<evidence type="ECO:0000256" key="3">
    <source>
        <dbReference type="ARBA" id="ARBA00022670"/>
    </source>
</evidence>
<dbReference type="AlphaFoldDB" id="A0A6A4WSX4"/>
<dbReference type="Gene3D" id="3.40.50.1820">
    <property type="entry name" value="alpha/beta hydrolase"/>
    <property type="match status" value="1"/>
</dbReference>
<dbReference type="InterPro" id="IPR018202">
    <property type="entry name" value="Ser_caboxypep_ser_AS"/>
</dbReference>
<dbReference type="GO" id="GO:0004185">
    <property type="term" value="F:serine-type carboxypeptidase activity"/>
    <property type="evidence" value="ECO:0007669"/>
    <property type="project" value="UniProtKB-UniRule"/>
</dbReference>
<evidence type="ECO:0000256" key="2">
    <source>
        <dbReference type="ARBA" id="ARBA00022645"/>
    </source>
</evidence>
<dbReference type="PRINTS" id="PR00724">
    <property type="entry name" value="CRBOXYPTASEC"/>
</dbReference>
<dbReference type="SUPFAM" id="SSF53474">
    <property type="entry name" value="alpha/beta-Hydrolases"/>
    <property type="match status" value="1"/>
</dbReference>
<evidence type="ECO:0000313" key="9">
    <source>
        <dbReference type="Proteomes" id="UP000440578"/>
    </source>
</evidence>
<evidence type="ECO:0000256" key="1">
    <source>
        <dbReference type="ARBA" id="ARBA00009431"/>
    </source>
</evidence>
<evidence type="ECO:0000256" key="4">
    <source>
        <dbReference type="ARBA" id="ARBA00022729"/>
    </source>
</evidence>
<keyword evidence="5 7" id="KW-0378">Hydrolase</keyword>
<comment type="caution">
    <text evidence="8">The sequence shown here is derived from an EMBL/GenBank/DDBJ whole genome shotgun (WGS) entry which is preliminary data.</text>
</comment>
<dbReference type="PROSITE" id="PS00131">
    <property type="entry name" value="CARBOXYPEPT_SER_SER"/>
    <property type="match status" value="1"/>
</dbReference>
<dbReference type="EMBL" id="VIIS01000366">
    <property type="protein sequence ID" value="KAF0309875.1"/>
    <property type="molecule type" value="Genomic_DNA"/>
</dbReference>
<dbReference type="FunFam" id="3.40.50.1820:FF:000096">
    <property type="entry name" value="Carboxypeptidase vitellogenic-like"/>
    <property type="match status" value="1"/>
</dbReference>
<gene>
    <name evidence="8" type="primary">VCP_3</name>
    <name evidence="8" type="ORF">FJT64_019031</name>
</gene>
<keyword evidence="9" id="KW-1185">Reference proteome</keyword>
<dbReference type="InterPro" id="IPR029058">
    <property type="entry name" value="AB_hydrolase_fold"/>
</dbReference>
<evidence type="ECO:0000256" key="5">
    <source>
        <dbReference type="ARBA" id="ARBA00022801"/>
    </source>
</evidence>
<name>A0A6A4WSX4_AMPAM</name>
<dbReference type="Proteomes" id="UP000440578">
    <property type="component" value="Unassembled WGS sequence"/>
</dbReference>
<comment type="similarity">
    <text evidence="1 7">Belongs to the peptidase S10 family.</text>
</comment>
<reference evidence="8 9" key="1">
    <citation type="submission" date="2019-07" db="EMBL/GenBank/DDBJ databases">
        <title>Draft genome assembly of a fouling barnacle, Amphibalanus amphitrite (Darwin, 1854): The first reference genome for Thecostraca.</title>
        <authorList>
            <person name="Kim W."/>
        </authorList>
    </citation>
    <scope>NUCLEOTIDE SEQUENCE [LARGE SCALE GENOMIC DNA]</scope>
    <source>
        <strain evidence="8">SNU_AA5</strain>
        <tissue evidence="8">Soma without cirri and trophi</tissue>
    </source>
</reference>